<sequence length="176" mass="19646">MPHLRGRVPHLAEQLLVPLLARRVVAAGREICQARHQHLLGALPADLLPAEDVLELVYEGLEEHGRPLADQEALSSVLEAVGQRAQKVLEKLAALGLIIKESLLCLRAVGLGQDVSCMFRKDARKQDEEALQGLRQPFGEVVESQYPVLEPIVFWNRDPVENSVEEWTEGYFGELE</sequence>
<organism evidence="1">
    <name type="scientific">Ixodes ricinus</name>
    <name type="common">Common tick</name>
    <name type="synonym">Acarus ricinus</name>
    <dbReference type="NCBI Taxonomy" id="34613"/>
    <lineage>
        <taxon>Eukaryota</taxon>
        <taxon>Metazoa</taxon>
        <taxon>Ecdysozoa</taxon>
        <taxon>Arthropoda</taxon>
        <taxon>Chelicerata</taxon>
        <taxon>Arachnida</taxon>
        <taxon>Acari</taxon>
        <taxon>Parasitiformes</taxon>
        <taxon>Ixodida</taxon>
        <taxon>Ixodoidea</taxon>
        <taxon>Ixodidae</taxon>
        <taxon>Ixodinae</taxon>
        <taxon>Ixodes</taxon>
    </lineage>
</organism>
<proteinExistence type="predicted"/>
<dbReference type="AlphaFoldDB" id="A0A6B0UZ12"/>
<reference evidence="1" key="1">
    <citation type="submission" date="2019-12" db="EMBL/GenBank/DDBJ databases">
        <title>An insight into the sialome of adult female Ixodes ricinus ticks feeding for 6 days.</title>
        <authorList>
            <person name="Perner J."/>
            <person name="Ribeiro J.M.C."/>
        </authorList>
    </citation>
    <scope>NUCLEOTIDE SEQUENCE</scope>
    <source>
        <strain evidence="1">Semi-engorged</strain>
        <tissue evidence="1">Salivary glands</tissue>
    </source>
</reference>
<accession>A0A6B0UZ12</accession>
<dbReference type="EMBL" id="GIFC01012936">
    <property type="protein sequence ID" value="MXU95019.1"/>
    <property type="molecule type" value="Transcribed_RNA"/>
</dbReference>
<protein>
    <submittedName>
        <fullName evidence="1">Uncharacterized protein</fullName>
    </submittedName>
</protein>
<evidence type="ECO:0000313" key="1">
    <source>
        <dbReference type="EMBL" id="MXU95019.1"/>
    </source>
</evidence>
<name>A0A6B0UZ12_IXORI</name>